<reference evidence="1" key="1">
    <citation type="journal article" date="2021" name="bioRxiv">
        <title>Whole Genome Assembly and Annotation of Northern Wild Rice, Zizania palustris L., Supports a Whole Genome Duplication in the Zizania Genus.</title>
        <authorList>
            <person name="Haas M."/>
            <person name="Kono T."/>
            <person name="Macchietto M."/>
            <person name="Millas R."/>
            <person name="McGilp L."/>
            <person name="Shao M."/>
            <person name="Duquette J."/>
            <person name="Hirsch C.N."/>
            <person name="Kimball J."/>
        </authorList>
    </citation>
    <scope>NUCLEOTIDE SEQUENCE</scope>
    <source>
        <tissue evidence="1">Fresh leaf tissue</tissue>
    </source>
</reference>
<comment type="caution">
    <text evidence="1">The sequence shown here is derived from an EMBL/GenBank/DDBJ whole genome shotgun (WGS) entry which is preliminary data.</text>
</comment>
<evidence type="ECO:0000313" key="1">
    <source>
        <dbReference type="EMBL" id="KAG8047564.1"/>
    </source>
</evidence>
<keyword evidence="2" id="KW-1185">Reference proteome</keyword>
<sequence length="129" mass="14458">MLGKVEVLEQASEPSLGLLQDDQPCTGRGGTGSSFTMVPTWMMPKQTTHSVQLVPLPLCRKSLSYMNNRSLEATINVFRCFSSSESTAAVAATLRWHHRRMRYLYSEKRQRVAAADAMTEQMKRGLSAF</sequence>
<organism evidence="1 2">
    <name type="scientific">Zizania palustris</name>
    <name type="common">Northern wild rice</name>
    <dbReference type="NCBI Taxonomy" id="103762"/>
    <lineage>
        <taxon>Eukaryota</taxon>
        <taxon>Viridiplantae</taxon>
        <taxon>Streptophyta</taxon>
        <taxon>Embryophyta</taxon>
        <taxon>Tracheophyta</taxon>
        <taxon>Spermatophyta</taxon>
        <taxon>Magnoliopsida</taxon>
        <taxon>Liliopsida</taxon>
        <taxon>Poales</taxon>
        <taxon>Poaceae</taxon>
        <taxon>BOP clade</taxon>
        <taxon>Oryzoideae</taxon>
        <taxon>Oryzeae</taxon>
        <taxon>Zizaniinae</taxon>
        <taxon>Zizania</taxon>
    </lineage>
</organism>
<dbReference type="EMBL" id="JAAALK010000290">
    <property type="protein sequence ID" value="KAG8047564.1"/>
    <property type="molecule type" value="Genomic_DNA"/>
</dbReference>
<accession>A0A8J5RKP8</accession>
<reference evidence="1" key="2">
    <citation type="submission" date="2021-02" db="EMBL/GenBank/DDBJ databases">
        <authorList>
            <person name="Kimball J.A."/>
            <person name="Haas M.W."/>
            <person name="Macchietto M."/>
            <person name="Kono T."/>
            <person name="Duquette J."/>
            <person name="Shao M."/>
        </authorList>
    </citation>
    <scope>NUCLEOTIDE SEQUENCE</scope>
    <source>
        <tissue evidence="1">Fresh leaf tissue</tissue>
    </source>
</reference>
<dbReference type="AlphaFoldDB" id="A0A8J5RKP8"/>
<evidence type="ECO:0000313" key="2">
    <source>
        <dbReference type="Proteomes" id="UP000729402"/>
    </source>
</evidence>
<dbReference type="Proteomes" id="UP000729402">
    <property type="component" value="Unassembled WGS sequence"/>
</dbReference>
<name>A0A8J5RKP8_ZIZPA</name>
<protein>
    <submittedName>
        <fullName evidence="1">Uncharacterized protein</fullName>
    </submittedName>
</protein>
<proteinExistence type="predicted"/>
<gene>
    <name evidence="1" type="ORF">GUJ93_ZPchr0008g12017</name>
</gene>